<evidence type="ECO:0000313" key="2">
    <source>
        <dbReference type="Proteomes" id="UP001151760"/>
    </source>
</evidence>
<dbReference type="EMBL" id="BQNB010011603">
    <property type="protein sequence ID" value="GJS92727.1"/>
    <property type="molecule type" value="Genomic_DNA"/>
</dbReference>
<proteinExistence type="predicted"/>
<name>A0ABQ4ZUW9_9ASTR</name>
<dbReference type="Proteomes" id="UP001151760">
    <property type="component" value="Unassembled WGS sequence"/>
</dbReference>
<evidence type="ECO:0000313" key="1">
    <source>
        <dbReference type="EMBL" id="GJS92727.1"/>
    </source>
</evidence>
<keyword evidence="2" id="KW-1185">Reference proteome</keyword>
<reference evidence="1" key="2">
    <citation type="submission" date="2022-01" db="EMBL/GenBank/DDBJ databases">
        <authorList>
            <person name="Yamashiro T."/>
            <person name="Shiraishi A."/>
            <person name="Satake H."/>
            <person name="Nakayama K."/>
        </authorList>
    </citation>
    <scope>NUCLEOTIDE SEQUENCE</scope>
</reference>
<dbReference type="Gene3D" id="6.10.140.1230">
    <property type="match status" value="1"/>
</dbReference>
<sequence>MRECKAFVIEEFANDALDSALDSDDMEDEIDEEVDRVLTTIAGDTAPQLSKAVRKERLKQPAQIDVYRILKKVVNRVNTSNGHDIKGISSRHLGALGTTTSTLRCILLLL</sequence>
<reference evidence="1" key="1">
    <citation type="journal article" date="2022" name="Int. J. Mol. Sci.">
        <title>Draft Genome of Tanacetum Coccineum: Genomic Comparison of Closely Related Tanacetum-Family Plants.</title>
        <authorList>
            <person name="Yamashiro T."/>
            <person name="Shiraishi A."/>
            <person name="Nakayama K."/>
            <person name="Satake H."/>
        </authorList>
    </citation>
    <scope>NUCLEOTIDE SEQUENCE</scope>
</reference>
<comment type="caution">
    <text evidence="1">The sequence shown here is derived from an EMBL/GenBank/DDBJ whole genome shotgun (WGS) entry which is preliminary data.</text>
</comment>
<accession>A0ABQ4ZUW9</accession>
<gene>
    <name evidence="1" type="ORF">Tco_0799695</name>
</gene>
<protein>
    <submittedName>
        <fullName evidence="1">Uncharacterized protein</fullName>
    </submittedName>
</protein>
<organism evidence="1 2">
    <name type="scientific">Tanacetum coccineum</name>
    <dbReference type="NCBI Taxonomy" id="301880"/>
    <lineage>
        <taxon>Eukaryota</taxon>
        <taxon>Viridiplantae</taxon>
        <taxon>Streptophyta</taxon>
        <taxon>Embryophyta</taxon>
        <taxon>Tracheophyta</taxon>
        <taxon>Spermatophyta</taxon>
        <taxon>Magnoliopsida</taxon>
        <taxon>eudicotyledons</taxon>
        <taxon>Gunneridae</taxon>
        <taxon>Pentapetalae</taxon>
        <taxon>asterids</taxon>
        <taxon>campanulids</taxon>
        <taxon>Asterales</taxon>
        <taxon>Asteraceae</taxon>
        <taxon>Asteroideae</taxon>
        <taxon>Anthemideae</taxon>
        <taxon>Anthemidinae</taxon>
        <taxon>Tanacetum</taxon>
    </lineage>
</organism>